<dbReference type="InterPro" id="IPR053018">
    <property type="entry name" value="Elsinochrome_Biosynth-Asso"/>
</dbReference>
<protein>
    <submittedName>
        <fullName evidence="3">Uncharacterized protein</fullName>
    </submittedName>
</protein>
<feature type="transmembrane region" description="Helical" evidence="2">
    <location>
        <begin position="282"/>
        <end position="298"/>
    </location>
</feature>
<evidence type="ECO:0000313" key="3">
    <source>
        <dbReference type="EMBL" id="KAH7327769.1"/>
    </source>
</evidence>
<gene>
    <name evidence="3" type="ORF">B0I35DRAFT_403234</name>
</gene>
<evidence type="ECO:0000313" key="4">
    <source>
        <dbReference type="Proteomes" id="UP000813444"/>
    </source>
</evidence>
<dbReference type="Proteomes" id="UP000813444">
    <property type="component" value="Unassembled WGS sequence"/>
</dbReference>
<feature type="region of interest" description="Disordered" evidence="1">
    <location>
        <begin position="340"/>
        <end position="361"/>
    </location>
</feature>
<keyword evidence="2" id="KW-1133">Transmembrane helix</keyword>
<feature type="transmembrane region" description="Helical" evidence="2">
    <location>
        <begin position="136"/>
        <end position="154"/>
    </location>
</feature>
<keyword evidence="2" id="KW-0472">Membrane</keyword>
<organism evidence="3 4">
    <name type="scientific">Stachybotrys elegans</name>
    <dbReference type="NCBI Taxonomy" id="80388"/>
    <lineage>
        <taxon>Eukaryota</taxon>
        <taxon>Fungi</taxon>
        <taxon>Dikarya</taxon>
        <taxon>Ascomycota</taxon>
        <taxon>Pezizomycotina</taxon>
        <taxon>Sordariomycetes</taxon>
        <taxon>Hypocreomycetidae</taxon>
        <taxon>Hypocreales</taxon>
        <taxon>Stachybotryaceae</taxon>
        <taxon>Stachybotrys</taxon>
    </lineage>
</organism>
<dbReference type="AlphaFoldDB" id="A0A8K0SZH4"/>
<feature type="transmembrane region" description="Helical" evidence="2">
    <location>
        <begin position="373"/>
        <end position="397"/>
    </location>
</feature>
<evidence type="ECO:0000256" key="1">
    <source>
        <dbReference type="SAM" id="MobiDB-lite"/>
    </source>
</evidence>
<keyword evidence="2" id="KW-0812">Transmembrane</keyword>
<reference evidence="3" key="1">
    <citation type="journal article" date="2021" name="Nat. Commun.">
        <title>Genetic determinants of endophytism in the Arabidopsis root mycobiome.</title>
        <authorList>
            <person name="Mesny F."/>
            <person name="Miyauchi S."/>
            <person name="Thiergart T."/>
            <person name="Pickel B."/>
            <person name="Atanasova L."/>
            <person name="Karlsson M."/>
            <person name="Huettel B."/>
            <person name="Barry K.W."/>
            <person name="Haridas S."/>
            <person name="Chen C."/>
            <person name="Bauer D."/>
            <person name="Andreopoulos W."/>
            <person name="Pangilinan J."/>
            <person name="LaButti K."/>
            <person name="Riley R."/>
            <person name="Lipzen A."/>
            <person name="Clum A."/>
            <person name="Drula E."/>
            <person name="Henrissat B."/>
            <person name="Kohler A."/>
            <person name="Grigoriev I.V."/>
            <person name="Martin F.M."/>
            <person name="Hacquard S."/>
        </authorList>
    </citation>
    <scope>NUCLEOTIDE SEQUENCE</scope>
    <source>
        <strain evidence="3">MPI-CAGE-CH-0235</strain>
    </source>
</reference>
<feature type="transmembrane region" description="Helical" evidence="2">
    <location>
        <begin position="188"/>
        <end position="208"/>
    </location>
</feature>
<dbReference type="PANTHER" id="PTHR37577:SF1">
    <property type="entry name" value="INTEGRAL MEMBRANE PROTEIN"/>
    <property type="match status" value="1"/>
</dbReference>
<dbReference type="OrthoDB" id="5153944at2759"/>
<feature type="transmembrane region" description="Helical" evidence="2">
    <location>
        <begin position="319"/>
        <end position="337"/>
    </location>
</feature>
<accession>A0A8K0SZH4</accession>
<dbReference type="PANTHER" id="PTHR37577">
    <property type="entry name" value="INTEGRAL MEMBRANE PROTEIN"/>
    <property type="match status" value="1"/>
</dbReference>
<feature type="transmembrane region" description="Helical" evidence="2">
    <location>
        <begin position="31"/>
        <end position="49"/>
    </location>
</feature>
<comment type="caution">
    <text evidence="3">The sequence shown here is derived from an EMBL/GenBank/DDBJ whole genome shotgun (WGS) entry which is preliminary data.</text>
</comment>
<sequence>MATSCSYDCSNPPTQLEPCADVSGIGVVSGYVINAGMAVLTILVSFLVIHDPTADPFQRDEASPQTLTAQFVRSMSDLQILTGLSILISGFMQLRCGLSRYHWQILVDLAWFTCLTHLSCLTHLRHHLSNRPGERIWRLIAMGAIVILLILAMIPTGGYDIADWDLDEHQGVSPADYAICYFTPPTSFAQSTTISMLMSILMLFFGFLSRVLKAYKFVSVGVIAKATRWTGVKMRLGLCKIHKRLHLNEEPRTLSLRRTMLYWPILTIFLSVRVSLDVWTSVMFEVWWLLVAFVWGVLRLSQHRLGSHGGDNDWTFGQIIPLIMLAAPLMVIVESLMEAQPRPSPTPETTIDECDFDTDSKDDPQRDFYTYSALMQSAIFFIAVDITVIAVLILVLWRAMSDKTDMGGIVLGMVMSR</sequence>
<proteinExistence type="predicted"/>
<dbReference type="EMBL" id="JAGPNK010000001">
    <property type="protein sequence ID" value="KAH7327769.1"/>
    <property type="molecule type" value="Genomic_DNA"/>
</dbReference>
<keyword evidence="4" id="KW-1185">Reference proteome</keyword>
<feature type="transmembrane region" description="Helical" evidence="2">
    <location>
        <begin position="260"/>
        <end position="276"/>
    </location>
</feature>
<name>A0A8K0SZH4_9HYPO</name>
<evidence type="ECO:0000256" key="2">
    <source>
        <dbReference type="SAM" id="Phobius"/>
    </source>
</evidence>